<dbReference type="Pfam" id="PF14155">
    <property type="entry name" value="DUF4307"/>
    <property type="match status" value="1"/>
</dbReference>
<keyword evidence="1" id="KW-0472">Membrane</keyword>
<dbReference type="AlphaFoldDB" id="A0A6J6MNA9"/>
<reference evidence="2" key="1">
    <citation type="submission" date="2020-05" db="EMBL/GenBank/DDBJ databases">
        <authorList>
            <person name="Chiriac C."/>
            <person name="Salcher M."/>
            <person name="Ghai R."/>
            <person name="Kavagutti S V."/>
        </authorList>
    </citation>
    <scope>NUCLEOTIDE SEQUENCE</scope>
</reference>
<name>A0A6J6MNA9_9ZZZZ</name>
<dbReference type="EMBL" id="CAEZWZ010000116">
    <property type="protein sequence ID" value="CAB4675771.1"/>
    <property type="molecule type" value="Genomic_DNA"/>
</dbReference>
<feature type="transmembrane region" description="Helical" evidence="1">
    <location>
        <begin position="21"/>
        <end position="41"/>
    </location>
</feature>
<evidence type="ECO:0000313" key="3">
    <source>
        <dbReference type="EMBL" id="CAB5120772.1"/>
    </source>
</evidence>
<proteinExistence type="predicted"/>
<accession>A0A6J6MNA9</accession>
<evidence type="ECO:0000313" key="2">
    <source>
        <dbReference type="EMBL" id="CAB4675771.1"/>
    </source>
</evidence>
<organism evidence="2">
    <name type="scientific">freshwater metagenome</name>
    <dbReference type="NCBI Taxonomy" id="449393"/>
    <lineage>
        <taxon>unclassified sequences</taxon>
        <taxon>metagenomes</taxon>
        <taxon>ecological metagenomes</taxon>
    </lineage>
</organism>
<keyword evidence="1" id="KW-0812">Transmembrane</keyword>
<keyword evidence="1" id="KW-1133">Transmembrane helix</keyword>
<sequence length="130" mass="14534">MQSEAPFSYNDRYGVRPPSKWQIPAIFCALLGISWLVWAGLHHANPPFRTTLISFSITSEKEVSIRYSLERRSSETPYACTLVARDIDKNVVGQIDEVIPAGKSKTELITLIPTRGPAVNADVIRCRESD</sequence>
<evidence type="ECO:0000256" key="1">
    <source>
        <dbReference type="SAM" id="Phobius"/>
    </source>
</evidence>
<gene>
    <name evidence="2" type="ORF">UFOPK2329_00750</name>
    <name evidence="3" type="ORF">UFOPK4424_00616</name>
</gene>
<protein>
    <submittedName>
        <fullName evidence="2">Unannotated protein</fullName>
    </submittedName>
</protein>
<dbReference type="EMBL" id="CAFBRW010000112">
    <property type="protein sequence ID" value="CAB5120772.1"/>
    <property type="molecule type" value="Genomic_DNA"/>
</dbReference>
<dbReference type="InterPro" id="IPR025443">
    <property type="entry name" value="DUF4307"/>
</dbReference>